<dbReference type="PANTHER" id="PTHR32322:SF2">
    <property type="entry name" value="EAMA DOMAIN-CONTAINING PROTEIN"/>
    <property type="match status" value="1"/>
</dbReference>
<dbReference type="SUPFAM" id="SSF103481">
    <property type="entry name" value="Multidrug resistance efflux transporter EmrE"/>
    <property type="match status" value="2"/>
</dbReference>
<evidence type="ECO:0000256" key="6">
    <source>
        <dbReference type="SAM" id="Phobius"/>
    </source>
</evidence>
<feature type="transmembrane region" description="Helical" evidence="6">
    <location>
        <begin position="241"/>
        <end position="260"/>
    </location>
</feature>
<organism evidence="8 9">
    <name type="scientific">Alcaligenes aquatilis</name>
    <dbReference type="NCBI Taxonomy" id="323284"/>
    <lineage>
        <taxon>Bacteria</taxon>
        <taxon>Pseudomonadati</taxon>
        <taxon>Pseudomonadota</taxon>
        <taxon>Betaproteobacteria</taxon>
        <taxon>Burkholderiales</taxon>
        <taxon>Alcaligenaceae</taxon>
        <taxon>Alcaligenes</taxon>
    </lineage>
</organism>
<feature type="transmembrane region" description="Helical" evidence="6">
    <location>
        <begin position="179"/>
        <end position="198"/>
    </location>
</feature>
<keyword evidence="5 6" id="KW-0472">Membrane</keyword>
<feature type="transmembrane region" description="Helical" evidence="6">
    <location>
        <begin position="266"/>
        <end position="286"/>
    </location>
</feature>
<feature type="transmembrane region" description="Helical" evidence="6">
    <location>
        <begin position="67"/>
        <end position="92"/>
    </location>
</feature>
<feature type="transmembrane region" description="Helical" evidence="6">
    <location>
        <begin position="210"/>
        <end position="229"/>
    </location>
</feature>
<evidence type="ECO:0000256" key="5">
    <source>
        <dbReference type="ARBA" id="ARBA00023136"/>
    </source>
</evidence>
<feature type="transmembrane region" description="Helical" evidence="6">
    <location>
        <begin position="149"/>
        <end position="167"/>
    </location>
</feature>
<comment type="similarity">
    <text evidence="2">Belongs to the EamA transporter family.</text>
</comment>
<dbReference type="InterPro" id="IPR000620">
    <property type="entry name" value="EamA_dom"/>
</dbReference>
<evidence type="ECO:0000256" key="2">
    <source>
        <dbReference type="ARBA" id="ARBA00007362"/>
    </source>
</evidence>
<evidence type="ECO:0000259" key="7">
    <source>
        <dbReference type="Pfam" id="PF00892"/>
    </source>
</evidence>
<feature type="domain" description="EamA" evidence="7">
    <location>
        <begin position="6"/>
        <end position="139"/>
    </location>
</feature>
<dbReference type="InterPro" id="IPR037185">
    <property type="entry name" value="EmrE-like"/>
</dbReference>
<protein>
    <submittedName>
        <fullName evidence="8">DMT family transporter</fullName>
    </submittedName>
</protein>
<dbReference type="AlphaFoldDB" id="A0A3G2HYA2"/>
<gene>
    <name evidence="8" type="ORF">D3M96_17255</name>
</gene>
<dbReference type="Pfam" id="PF00892">
    <property type="entry name" value="EamA"/>
    <property type="match status" value="2"/>
</dbReference>
<name>A0A3G2HYA2_9BURK</name>
<reference evidence="8 9" key="1">
    <citation type="submission" date="2018-09" db="EMBL/GenBank/DDBJ databases">
        <title>Complete genome sequence of the hydrocarbonoclastic bacterium Alcaligenes aquatilis QD168, isolated from a crude-oil polluted marine sediment of Central Chile.</title>
        <authorList>
            <person name="Duran R.E."/>
            <person name="Barra B."/>
            <person name="Salva-Serra F."/>
            <person name="Mendez V."/>
            <person name="Moore E.R.B."/>
            <person name="Seeger M."/>
        </authorList>
    </citation>
    <scope>NUCLEOTIDE SEQUENCE [LARGE SCALE GENOMIC DNA]</scope>
    <source>
        <strain evidence="8 9">QD168</strain>
    </source>
</reference>
<dbReference type="OrthoDB" id="8925227at2"/>
<sequence length="296" mass="30889">MSSRTLGYVLLSLAMMTVGSTVIASKLIAGNMPAFLATALRFALALPVLLALVFWQRERWPKLLFRGWVLLLLQAGAGSVGYTTLLIAGLSHLSAADAGVIIGTLPAVSALFSVIVLSERPGLRLLISVVLATLGVMAVAWKGTGPSSSIGMLYILGAVVCESAFILLNKRIPVPLRPLLQATTMTGLGLLVSLPFAFLELPPSMPDAAAIGAVVWYALVPTVAGFLLWYGGAARVSGSEASVFTAVAPLTAVTLAALVLGEQIGWVQIVGVATVILAIFVLTFPVRARARTVLTQ</sequence>
<accession>A0A3G2HYA2</accession>
<keyword evidence="4 6" id="KW-1133">Transmembrane helix</keyword>
<dbReference type="EMBL" id="CP032153">
    <property type="protein sequence ID" value="AYN22132.1"/>
    <property type="molecule type" value="Genomic_DNA"/>
</dbReference>
<dbReference type="GO" id="GO:0016020">
    <property type="term" value="C:membrane"/>
    <property type="evidence" value="ECO:0007669"/>
    <property type="project" value="UniProtKB-SubCell"/>
</dbReference>
<feature type="transmembrane region" description="Helical" evidence="6">
    <location>
        <begin position="34"/>
        <end position="55"/>
    </location>
</feature>
<feature type="transmembrane region" description="Helical" evidence="6">
    <location>
        <begin position="98"/>
        <end position="118"/>
    </location>
</feature>
<proteinExistence type="inferred from homology"/>
<dbReference type="RefSeq" id="WP_121739666.1">
    <property type="nucleotide sequence ID" value="NZ_CP032153.1"/>
</dbReference>
<dbReference type="PANTHER" id="PTHR32322">
    <property type="entry name" value="INNER MEMBRANE TRANSPORTER"/>
    <property type="match status" value="1"/>
</dbReference>
<evidence type="ECO:0000256" key="4">
    <source>
        <dbReference type="ARBA" id="ARBA00022989"/>
    </source>
</evidence>
<evidence type="ECO:0000256" key="3">
    <source>
        <dbReference type="ARBA" id="ARBA00022692"/>
    </source>
</evidence>
<dbReference type="Proteomes" id="UP000268070">
    <property type="component" value="Chromosome"/>
</dbReference>
<evidence type="ECO:0000313" key="8">
    <source>
        <dbReference type="EMBL" id="AYN22132.1"/>
    </source>
</evidence>
<dbReference type="KEGG" id="aaqu:D3M96_17255"/>
<feature type="transmembrane region" description="Helical" evidence="6">
    <location>
        <begin position="125"/>
        <end position="143"/>
    </location>
</feature>
<evidence type="ECO:0000256" key="1">
    <source>
        <dbReference type="ARBA" id="ARBA00004141"/>
    </source>
</evidence>
<keyword evidence="3 6" id="KW-0812">Transmembrane</keyword>
<comment type="subcellular location">
    <subcellularLocation>
        <location evidence="1">Membrane</location>
        <topology evidence="1">Multi-pass membrane protein</topology>
    </subcellularLocation>
</comment>
<dbReference type="InterPro" id="IPR050638">
    <property type="entry name" value="AA-Vitamin_Transporters"/>
</dbReference>
<feature type="domain" description="EamA" evidence="7">
    <location>
        <begin position="150"/>
        <end position="283"/>
    </location>
</feature>
<evidence type="ECO:0000313" key="9">
    <source>
        <dbReference type="Proteomes" id="UP000268070"/>
    </source>
</evidence>